<evidence type="ECO:0000313" key="4">
    <source>
        <dbReference type="Proteomes" id="UP000092460"/>
    </source>
</evidence>
<feature type="compositionally biased region" description="Polar residues" evidence="2">
    <location>
        <begin position="1928"/>
        <end position="1938"/>
    </location>
</feature>
<feature type="compositionally biased region" description="Basic and acidic residues" evidence="2">
    <location>
        <begin position="1506"/>
        <end position="1532"/>
    </location>
</feature>
<protein>
    <submittedName>
        <fullName evidence="3">Uncharacterized protein</fullName>
    </submittedName>
</protein>
<feature type="coiled-coil region" evidence="1">
    <location>
        <begin position="3775"/>
        <end position="3803"/>
    </location>
</feature>
<evidence type="ECO:0000256" key="2">
    <source>
        <dbReference type="SAM" id="MobiDB-lite"/>
    </source>
</evidence>
<reference evidence="4" key="1">
    <citation type="submission" date="2015-01" db="EMBL/GenBank/DDBJ databases">
        <authorList>
            <person name="Aksoy S."/>
            <person name="Warren W."/>
            <person name="Wilson R.K."/>
        </authorList>
    </citation>
    <scope>NUCLEOTIDE SEQUENCE [LARGE SCALE GENOMIC DNA]</scope>
    <source>
        <strain evidence="4">IAEA</strain>
    </source>
</reference>
<feature type="compositionally biased region" description="Low complexity" evidence="2">
    <location>
        <begin position="4149"/>
        <end position="4169"/>
    </location>
</feature>
<feature type="region of interest" description="Disordered" evidence="2">
    <location>
        <begin position="2449"/>
        <end position="2475"/>
    </location>
</feature>
<feature type="region of interest" description="Disordered" evidence="2">
    <location>
        <begin position="4149"/>
        <end position="4171"/>
    </location>
</feature>
<feature type="compositionally biased region" description="Basic and acidic residues" evidence="2">
    <location>
        <begin position="822"/>
        <end position="843"/>
    </location>
</feature>
<feature type="region of interest" description="Disordered" evidence="2">
    <location>
        <begin position="2218"/>
        <end position="2238"/>
    </location>
</feature>
<feature type="compositionally biased region" description="Low complexity" evidence="2">
    <location>
        <begin position="1428"/>
        <end position="1444"/>
    </location>
</feature>
<feature type="compositionally biased region" description="Basic and acidic residues" evidence="2">
    <location>
        <begin position="1222"/>
        <end position="1253"/>
    </location>
</feature>
<feature type="compositionally biased region" description="Basic and acidic residues" evidence="2">
    <location>
        <begin position="1015"/>
        <end position="1027"/>
    </location>
</feature>
<feature type="region of interest" description="Disordered" evidence="2">
    <location>
        <begin position="3569"/>
        <end position="3600"/>
    </location>
</feature>
<feature type="compositionally biased region" description="Low complexity" evidence="2">
    <location>
        <begin position="1207"/>
        <end position="1220"/>
    </location>
</feature>
<feature type="region of interest" description="Disordered" evidence="2">
    <location>
        <begin position="1922"/>
        <end position="1942"/>
    </location>
</feature>
<feature type="compositionally biased region" description="Basic and acidic residues" evidence="2">
    <location>
        <begin position="884"/>
        <end position="895"/>
    </location>
</feature>
<feature type="compositionally biased region" description="Polar residues" evidence="2">
    <location>
        <begin position="1646"/>
        <end position="1656"/>
    </location>
</feature>
<feature type="compositionally biased region" description="Polar residues" evidence="2">
    <location>
        <begin position="913"/>
        <end position="923"/>
    </location>
</feature>
<feature type="region of interest" description="Disordered" evidence="2">
    <location>
        <begin position="877"/>
        <end position="898"/>
    </location>
</feature>
<feature type="compositionally biased region" description="Polar residues" evidence="2">
    <location>
        <begin position="1592"/>
        <end position="1604"/>
    </location>
</feature>
<dbReference type="EMBL" id="JXJN01020926">
    <property type="status" value="NOT_ANNOTATED_CDS"/>
    <property type="molecule type" value="Genomic_DNA"/>
</dbReference>
<reference evidence="3" key="2">
    <citation type="submission" date="2020-05" db="UniProtKB">
        <authorList>
            <consortium name="EnsemblMetazoa"/>
        </authorList>
    </citation>
    <scope>IDENTIFICATION</scope>
    <source>
        <strain evidence="3">IAEA</strain>
    </source>
</reference>
<feature type="compositionally biased region" description="Basic and acidic residues" evidence="2">
    <location>
        <begin position="1279"/>
        <end position="1310"/>
    </location>
</feature>
<feature type="region of interest" description="Disordered" evidence="2">
    <location>
        <begin position="1646"/>
        <end position="1690"/>
    </location>
</feature>
<feature type="compositionally biased region" description="Basic and acidic residues" evidence="2">
    <location>
        <begin position="1410"/>
        <end position="1422"/>
    </location>
</feature>
<feature type="compositionally biased region" description="Polar residues" evidence="2">
    <location>
        <begin position="2688"/>
        <end position="2702"/>
    </location>
</feature>
<keyword evidence="4" id="KW-1185">Reference proteome</keyword>
<feature type="compositionally biased region" description="Polar residues" evidence="2">
    <location>
        <begin position="1534"/>
        <end position="1549"/>
    </location>
</feature>
<feature type="compositionally biased region" description="Basic and acidic residues" evidence="2">
    <location>
        <begin position="1662"/>
        <end position="1682"/>
    </location>
</feature>
<feature type="compositionally biased region" description="Basic and acidic residues" evidence="2">
    <location>
        <begin position="1115"/>
        <end position="1140"/>
    </location>
</feature>
<feature type="compositionally biased region" description="Polar residues" evidence="2">
    <location>
        <begin position="2669"/>
        <end position="2680"/>
    </location>
</feature>
<proteinExistence type="predicted"/>
<dbReference type="VEuPathDB" id="VectorBase:GPPI041163"/>
<feature type="compositionally biased region" description="Basic and acidic residues" evidence="2">
    <location>
        <begin position="1337"/>
        <end position="1363"/>
    </location>
</feature>
<feature type="compositionally biased region" description="Polar residues" evidence="2">
    <location>
        <begin position="722"/>
        <end position="740"/>
    </location>
</feature>
<feature type="region of interest" description="Disordered" evidence="2">
    <location>
        <begin position="113"/>
        <end position="152"/>
    </location>
</feature>
<feature type="compositionally biased region" description="Polar residues" evidence="2">
    <location>
        <begin position="1141"/>
        <end position="1156"/>
    </location>
</feature>
<feature type="compositionally biased region" description="Low complexity" evidence="2">
    <location>
        <begin position="2466"/>
        <end position="2475"/>
    </location>
</feature>
<accession>A0A1B0BUV0</accession>
<feature type="compositionally biased region" description="Polar residues" evidence="2">
    <location>
        <begin position="3574"/>
        <end position="3589"/>
    </location>
</feature>
<dbReference type="EnsemblMetazoa" id="GPPI041163-RA">
    <property type="protein sequence ID" value="GPPI041163-PA"/>
    <property type="gene ID" value="GPPI041163"/>
</dbReference>
<feature type="compositionally biased region" description="Basic and acidic residues" evidence="2">
    <location>
        <begin position="1467"/>
        <end position="1479"/>
    </location>
</feature>
<feature type="region of interest" description="Disordered" evidence="2">
    <location>
        <begin position="910"/>
        <end position="1634"/>
    </location>
</feature>
<feature type="compositionally biased region" description="Basic and acidic residues" evidence="2">
    <location>
        <begin position="958"/>
        <end position="976"/>
    </location>
</feature>
<sequence>MDFFVGLLTGVFAIIVSLAFFVQHVLRLKLEARLRQMIQKIIAETMSMPPLTMNHAVSEVALDRPSKTSAKHTFKNGYRHRTEHYFEPKIYQDLLATAVLNKIVDTQGNNRIISESTPDLSQSNQSNDMDQNYNVENQSTSSGSSVEPRSDCSYSEMDRILNNQINKPAESPLDPGRESTMSDYLAGHMVPLPDLSNVPTESEEDDFVSITSSAKGEGTWEHNWLFKKKHSSLGGSGTTATILIPIPKEDVRAQIGDKATDEVSDLSELGSETDDSSSGLLSTKMDPLNDRLLNKHIIGGQNSKSVLDELIESSSVPINNLPSEQDETYTDTLNEHVVDAPPKNEAINDEINKIETIDSETERKPSTECETEDVDIPAEGCLGFSQVEIIDASERTPSVIEILAAVALAPMIAVPAADQPAALTSAELSTLHELTDLALTEIKTRAGEVTAHDLEVIPEEPNDITLQEEFLIDLKNLPPPPALDDMSTDYIIENLILKPPDEIVELVTYIPIVEPPPEIEQETVESEQTNAKAIVLQAGTSSVGEASQLLDTTHSREQTVLHESIAIEENQSVDEIKSNLAQVVEGNSTSLGIEKPAITEEIPEMLEVQQKVINERWSSGDKNEGFQPETVIKTNAKVAKEDLTSSDIIATETSEAILAKVEAEHLLAEEKRDRSSGERISVLQPESIVEIEAAVASPDTNNSPSFETKEDGENVAQKDGSTDPTKSNLQAESVVETETQVAEKDLTSSHIIEVATTEESSTILDVKDTVGQETQDPSSEETKSDLQPESLVGTEKEVAEKDLNLPDVNGPPTSETTPVTPDVKDTVAKDKQDRFSEETKSDLQPEFVVKDETEVTETDLASPNVNELASNEAIPLAENTVAQHKQDRSSDKTDSQLESVAKTVIEVTEKDLTSSNIKETATSEAIPATLEVEDTVAHKTQDRSSDETKSNLQAESVVKTETEAGEKDLTSSDRNEPATSKGTPPALDAEDMVGQETQDGSSDETISDIQPESVVKTEAEVTDKDLTSSDINEPESSEPNTVTLEVEDVVAQQKQDRSSDETKSDIRPDSIAKTETEVAQKDLTSSVINEPASCEATPPTLDAEDTVAQEAQDQASDKTKSNIEAESVVKAEREVSDKDFISSNINEPESTVTIPTTLEVEDAVVRQRQDRPSDGMKSDIDSIAKTETEVVQKDLTSSDINKPPTSEATPPAVAVEAAAAQEKQDRSSDETKSDIQPESIVKTEMEVSDKDITSTDINEQATNETIEATPEVEGTILKETQDRSSDEKRSDLQPESVAKTETEVSDKDLNSSDINEPESSELIPVTLGVEDVVAQQKQDRFSDEMKSDIQSDSIAKTETEVVQKDLTPSDISEPATSEATPPTVDVEAAAAQEKQGRSSDEANLQPEFVTKTETEVAEKDLTSSDVNELATSEATEATSDAEGTVAQETQDRSSDETISDIQPESVLKTETELSDKDLTSSDINEPESSEPIPVTLEVEDMIAQQKQDRSSDEMKSDIQSDSIAKTETEIAQKDLTSSDISEPATSEATPPTVDVEAAAAQEKQDRSSDETKLQPEFVTKTETEVAEKDLTSSDVNELPTSEATPATLDVGDTAAQETQDQSSDERKPDLKPAVIARAKVISSDVNNSVTSETTPATVEVKSTVEHEEHVESSDETRSDLRLESTQQTEQKIGEEYITSMGLSGQDKLLESISDISVQALELIREEPKLDESNIASDLESSEIPILEPPAGFNEECETNIAVEENETNESNVEKIIKENEEKPSSEKLLFNMEEKVKSSETIHSTINQLISTENELTFTEKKEAFEIEQSRTKTNLNLHEELFSVAEQDENLSIKKSRHPSLGVIECHPTIIETFAISFEESTDNAFTDATTDDNVSRETSSCSFVATQRAKGNEDLEESAALKAQEHSTALSTQHTPQEVLEKSKALIGKPEEESRETMVLLGPLPHEGSKVDEEAINAQNPSTENQQLNADAQVKETPQVTVEEQSHEERNVNIEMNANSPSPSQDEVIPPPVAFESEYILANQSCETSTENAVKTVNLLAENSAIKNESIPGNIESSQASITKFETNPENLKVIEEKAEETSQFPQEKTIVAEQAGKLDSTAVSTEIVVPIVDSTMPDTSQKAATTSTITSNEIIPNADINSTKEGHETRQLSEILPCLGADIQKNVLSDSPNISVVVPAREATTIASHVTTPSTEINSASENHETSQPAETSPSAEVVLHKTVLTDTPDTSVIATQDPDTNIVCNETNRSNEVTSANEGQKIIQPSGIEKIGNDENISIALDPEIIQSCASLPGLVALNGTAITEDNVTEPKENVLISICNEKIKDSANSGEEEFVRSTEPLSTSIKIAIQEEILTQQGEKTDENSANISSIESSEATTLTSVINVAGKQTECKNDPIESEIPTVCCQSSTEPASIVKDEKTPIPAKEEIDSTKHLPKTSSEETVVSSSELSNSSATSVNVEESVVSETIVNAIATSNLRALDLEKSSVEQLSTKKEPQTSLEHASMDAIEIGSASLSKEQAPEIPIQEQHTLMKSEISTMALIDSGKEHVPDVLIQEEYEIQISETPLVDTSKEQVSEELIQGQHTQVKSKLNHEDPKLTELTKQETLTFDQTVSEKSRMEIIPENITTNVAQVSHLQTLNQEHLETSSATTSGSELKDPSDVINQGQKSLSQNQRFDSAEENLIKSSIPSADEILEKSSDETDENIAAFTADRAAIPVQKLDTVKDILLSAEPSVIAEDLATKISEIKLTQTATILKEEQSLQISPKLTMINEENSEMAMGYTIAEISDQPSRNNALVSENIFEVGKAEQSIEAVTAPNLEKHYASEEQATQNLKEIDIPSGSTESEQSELKAPADSIELKQEPVVPTICEAATNQPLTGLLSQFTTDSNTIESVDAVDIIAPPIMFVTPDTVTNKVVEPEKPVNVPSAPIASNKFNTKPLEENALACLSDSYTIVEPIKVRNSSLEAKEAHLSTESTATSTTSDKTVIELVTATSYNLPMSSQKLLTNSNPAENLNKCRFLTDVVVSDQLETVSNGTIKSNESTEHLYNINDSGIEAIVSLENQSQSNLNLVTISTKVTLETDKKTFSETNLKFGVKEKIFCEEKKLRIESEKLLTESYRDSITTLKPIKAEDIPLMNRTNVSEEKEELDSTLAKEQLQISATGSKDIVKKIRDSDSVDFIASDSSKSDPLPAKENIQELIANALRETAELKSSSHTSTHITVDVEKEVSECTITGPEHRPTSLINEETISLAEKNFSELTITNRNEKLAPSSEILEAKRESLQTSASEVLLKPDLNIHEATAENFVERISVVSEIPTLVSEVLLATGLNVVRSCKIKMENFSANQAPILASEEPLVPDINISRNTAPETILTTPGQEVSILNSEALLATGLNVAKTFASKPVEENSSVREIPFRTSEAFFAPELNVSQTIAAKTVNETSSMKGVSIVNSEVLLCAELNISQTVASEKKDKTGELPILASEVRLWPELNGSQTIASMPEISCAEKPNLEENNSQIIVTKVEDTNLAVKNSLTQILSKTESIDKPDNISMSSFQEGENGNKNSSKAHEKLNDISPTELRKIASVSPVAEVDITGTPITSTEHKPCVKFKENLAEFAVSICNEAESTSSVESQPECKVTELNTPNNLHLLRAVKEKSIWNEVSAKTDSLSESTETMEEGLGSTIIKVTNLVISDNEDVSKSNSLVVDKSENVAVDPPEIKASIDSAILSQSSTKANVMNELKTTLATTILQEYRNESQNQLEAKDEEIDEKINETETKELKTSTSKVLDQVTNTYENSQDTCQAKLQNENSSTFIENKDSEPMLAAVDPDLCDDIADDCKESISDYYVPMTTSAATVRRQFFPSNETQEESSSSIGSSGMVINELANTLRRDETFEVILAEAAAMEVSVTPTNKLIELENAKTGRTVEEGISVKNLGNHLVLKKLRRQACVSSDTAPSLEDESQESKKSPTTNALGSICQQYIQDKRLLAALETRRRQTLLMHRFLSSFEESPHSSMENELIAAYQSTVELTDANSSRLGSVECSSINSEDSSICDCDNNQITNEYCSSNNTPTTDEEFIEIGLDVEIEHKQQQSQSNHNNNNNNINNTYVRLVNNNGNAIPTTTPNTCNKKKNNNSNNNNHNKNNIDHHYHHYHHNNTTSGREASAVEVTTLKAEQIIIGQNNKIEDYKDDDIDNQILEREHVDDMVAVQPKFVPGTFTINTNN</sequence>
<dbReference type="STRING" id="67801.A0A1B0BUV0"/>
<feature type="compositionally biased region" description="Polar residues" evidence="2">
    <location>
        <begin position="1194"/>
        <end position="1206"/>
    </location>
</feature>
<evidence type="ECO:0000313" key="3">
    <source>
        <dbReference type="EnsemblMetazoa" id="GPPI041163-PA"/>
    </source>
</evidence>
<feature type="compositionally biased region" description="Basic and acidic residues" evidence="2">
    <location>
        <begin position="794"/>
        <end position="804"/>
    </location>
</feature>
<feature type="region of interest" description="Disordered" evidence="2">
    <location>
        <begin position="694"/>
        <end position="746"/>
    </location>
</feature>
<keyword evidence="1" id="KW-0175">Coiled coil</keyword>
<feature type="compositionally biased region" description="Basic and acidic residues" evidence="2">
    <location>
        <begin position="2449"/>
        <end position="2458"/>
    </location>
</feature>
<organism evidence="3 4">
    <name type="scientific">Glossina palpalis gambiensis</name>
    <dbReference type="NCBI Taxonomy" id="67801"/>
    <lineage>
        <taxon>Eukaryota</taxon>
        <taxon>Metazoa</taxon>
        <taxon>Ecdysozoa</taxon>
        <taxon>Arthropoda</taxon>
        <taxon>Hexapoda</taxon>
        <taxon>Insecta</taxon>
        <taxon>Pterygota</taxon>
        <taxon>Neoptera</taxon>
        <taxon>Endopterygota</taxon>
        <taxon>Diptera</taxon>
        <taxon>Brachycera</taxon>
        <taxon>Muscomorpha</taxon>
        <taxon>Hippoboscoidea</taxon>
        <taxon>Glossinidae</taxon>
        <taxon>Glossina</taxon>
    </lineage>
</organism>
<dbReference type="Proteomes" id="UP000092460">
    <property type="component" value="Unassembled WGS sequence"/>
</dbReference>
<feature type="compositionally biased region" description="Basic and acidic residues" evidence="2">
    <location>
        <begin position="1054"/>
        <end position="1080"/>
    </location>
</feature>
<feature type="compositionally biased region" description="Polar residues" evidence="2">
    <location>
        <begin position="1254"/>
        <end position="1266"/>
    </location>
</feature>
<feature type="region of interest" description="Disordered" evidence="2">
    <location>
        <begin position="760"/>
        <end position="843"/>
    </location>
</feature>
<feature type="region of interest" description="Disordered" evidence="2">
    <location>
        <begin position="258"/>
        <end position="282"/>
    </location>
</feature>
<feature type="compositionally biased region" description="Basic and acidic residues" evidence="2">
    <location>
        <begin position="1163"/>
        <end position="1192"/>
    </location>
</feature>
<feature type="compositionally biased region" description="Polar residues" evidence="2">
    <location>
        <begin position="113"/>
        <end position="147"/>
    </location>
</feature>
<evidence type="ECO:0000256" key="1">
    <source>
        <dbReference type="SAM" id="Coils"/>
    </source>
</evidence>
<feature type="region of interest" description="Disordered" evidence="2">
    <location>
        <begin position="2669"/>
        <end position="2708"/>
    </location>
</feature>
<feature type="compositionally biased region" description="Basic and acidic residues" evidence="2">
    <location>
        <begin position="935"/>
        <end position="949"/>
    </location>
</feature>
<feature type="compositionally biased region" description="Basic and acidic residues" evidence="2">
    <location>
        <begin position="1562"/>
        <end position="1591"/>
    </location>
</feature>
<name>A0A1B0BUV0_9MUSC</name>